<dbReference type="InterPro" id="IPR001387">
    <property type="entry name" value="Cro/C1-type_HTH"/>
</dbReference>
<feature type="region of interest" description="Disordered" evidence="4">
    <location>
        <begin position="12"/>
        <end position="35"/>
    </location>
</feature>
<dbReference type="SUPFAM" id="SSF46689">
    <property type="entry name" value="Homeodomain-like"/>
    <property type="match status" value="2"/>
</dbReference>
<protein>
    <recommendedName>
        <fullName evidence="5">HTH CENPB-type domain-containing protein</fullName>
    </recommendedName>
</protein>
<evidence type="ECO:0000313" key="7">
    <source>
        <dbReference type="Proteomes" id="UP001286313"/>
    </source>
</evidence>
<dbReference type="InterPro" id="IPR050863">
    <property type="entry name" value="CenT-Element_Derived"/>
</dbReference>
<evidence type="ECO:0000259" key="5">
    <source>
        <dbReference type="PROSITE" id="PS51253"/>
    </source>
</evidence>
<dbReference type="Pfam" id="PF04218">
    <property type="entry name" value="CENP-B_N"/>
    <property type="match status" value="1"/>
</dbReference>
<feature type="compositionally biased region" description="Low complexity" evidence="4">
    <location>
        <begin position="270"/>
        <end position="279"/>
    </location>
</feature>
<dbReference type="Pfam" id="PF03221">
    <property type="entry name" value="HTH_Tnp_Tc5"/>
    <property type="match status" value="1"/>
</dbReference>
<comment type="subcellular location">
    <subcellularLocation>
        <location evidence="1">Nucleus</location>
    </subcellularLocation>
</comment>
<dbReference type="EMBL" id="JAWQEG010004067">
    <property type="protein sequence ID" value="KAK3863153.1"/>
    <property type="molecule type" value="Genomic_DNA"/>
</dbReference>
<dbReference type="PANTHER" id="PTHR19303">
    <property type="entry name" value="TRANSPOSON"/>
    <property type="match status" value="1"/>
</dbReference>
<name>A0AAE1K543_PETCI</name>
<dbReference type="InterPro" id="IPR009057">
    <property type="entry name" value="Homeodomain-like_sf"/>
</dbReference>
<dbReference type="AlphaFoldDB" id="A0AAE1K543"/>
<dbReference type="SMART" id="SM00674">
    <property type="entry name" value="CENPB"/>
    <property type="match status" value="1"/>
</dbReference>
<dbReference type="Pfam" id="PF03184">
    <property type="entry name" value="DDE_1"/>
    <property type="match status" value="1"/>
</dbReference>
<dbReference type="Gene3D" id="1.10.10.60">
    <property type="entry name" value="Homeodomain-like"/>
    <property type="match status" value="2"/>
</dbReference>
<gene>
    <name evidence="6" type="ORF">Pcinc_031030</name>
</gene>
<feature type="region of interest" description="Disordered" evidence="4">
    <location>
        <begin position="406"/>
        <end position="426"/>
    </location>
</feature>
<comment type="caution">
    <text evidence="6">The sequence shown here is derived from an EMBL/GenBank/DDBJ whole genome shotgun (WGS) entry which is preliminary data.</text>
</comment>
<evidence type="ECO:0000256" key="4">
    <source>
        <dbReference type="SAM" id="MobiDB-lite"/>
    </source>
</evidence>
<evidence type="ECO:0000256" key="3">
    <source>
        <dbReference type="ARBA" id="ARBA00023242"/>
    </source>
</evidence>
<feature type="region of interest" description="Disordered" evidence="4">
    <location>
        <begin position="531"/>
        <end position="550"/>
    </location>
</feature>
<dbReference type="InterPro" id="IPR007889">
    <property type="entry name" value="HTH_Psq"/>
</dbReference>
<keyword evidence="7" id="KW-1185">Reference proteome</keyword>
<keyword evidence="3" id="KW-0539">Nucleus</keyword>
<accession>A0AAE1K543</accession>
<dbReference type="InterPro" id="IPR004875">
    <property type="entry name" value="DDE_SF_endonuclease_dom"/>
</dbReference>
<dbReference type="InterPro" id="IPR006600">
    <property type="entry name" value="HTH_CenpB_DNA-bd_dom"/>
</dbReference>
<dbReference type="GO" id="GO:0003677">
    <property type="term" value="F:DNA binding"/>
    <property type="evidence" value="ECO:0007669"/>
    <property type="project" value="UniProtKB-KW"/>
</dbReference>
<reference evidence="6" key="1">
    <citation type="submission" date="2023-10" db="EMBL/GenBank/DDBJ databases">
        <title>Genome assemblies of two species of porcelain crab, Petrolisthes cinctipes and Petrolisthes manimaculis (Anomura: Porcellanidae).</title>
        <authorList>
            <person name="Angst P."/>
        </authorList>
    </citation>
    <scope>NUCLEOTIDE SEQUENCE</scope>
    <source>
        <strain evidence="6">PB745_01</strain>
        <tissue evidence="6">Gill</tissue>
    </source>
</reference>
<dbReference type="GO" id="GO:0005634">
    <property type="term" value="C:nucleus"/>
    <property type="evidence" value="ECO:0007669"/>
    <property type="project" value="UniProtKB-SubCell"/>
</dbReference>
<dbReference type="Proteomes" id="UP001286313">
    <property type="component" value="Unassembled WGS sequence"/>
</dbReference>
<keyword evidence="2" id="KW-0238">DNA-binding</keyword>
<sequence>MSVVVVVVPSVGGEGQDRRNTTMRSQTRNNEMAGRQPRTELPLNKKIELIKRAESTNLSQRKLAEEFGIGRTQVGSILKRKRDYEDALDRNECGAKRRFAYSSANHEVNRNTWEWFIRMRGQNLSVTGPMIQQQALSYATDLGMVDFKASNGWLEAFKKRHNIGQSRSCSGENTSLDSDIISEWYSKLGQLHKEYGPEDLYNMDDMCCFYRALPDRSLVLCDGGDDAQSVNLSLDKLTMLLCCNMKGKFLPPLVIVKSEKPPPSCLKNNTTTSSTSSSSVQNNPGVVKWNKEGHLTPTLFLEWVSELDVVMRLEQRHILLFLDNALSSHTQDSANALHNVKLVFFPATHLQPLDQGIIHHIKVYYRKHLLHRVLAILDKQNSSTMSSVHNNQMTYTTSTLHSKTSSTLSSSIKSNNNNNNKTDTTSILNNNHTISTLSSINNNHNYNKTDTTSSHNNHISDTLCTQNIHITNTTTSIHDHNQMSGLVASLLASVSVLDALNCVSDALKDVNQAVVFRGFMCAGFPKPPLLVGGGEDDSSNLPPPPEDPTLELEPLIVSVAAALSLPDPMTAQE</sequence>
<evidence type="ECO:0000313" key="6">
    <source>
        <dbReference type="EMBL" id="KAK3863153.1"/>
    </source>
</evidence>
<organism evidence="6 7">
    <name type="scientific">Petrolisthes cinctipes</name>
    <name type="common">Flat porcelain crab</name>
    <dbReference type="NCBI Taxonomy" id="88211"/>
    <lineage>
        <taxon>Eukaryota</taxon>
        <taxon>Metazoa</taxon>
        <taxon>Ecdysozoa</taxon>
        <taxon>Arthropoda</taxon>
        <taxon>Crustacea</taxon>
        <taxon>Multicrustacea</taxon>
        <taxon>Malacostraca</taxon>
        <taxon>Eumalacostraca</taxon>
        <taxon>Eucarida</taxon>
        <taxon>Decapoda</taxon>
        <taxon>Pleocyemata</taxon>
        <taxon>Anomura</taxon>
        <taxon>Galatheoidea</taxon>
        <taxon>Porcellanidae</taxon>
        <taxon>Petrolisthes</taxon>
    </lineage>
</organism>
<dbReference type="CDD" id="cd00093">
    <property type="entry name" value="HTH_XRE"/>
    <property type="match status" value="1"/>
</dbReference>
<feature type="domain" description="HTH CENPB-type" evidence="5">
    <location>
        <begin position="96"/>
        <end position="167"/>
    </location>
</feature>
<evidence type="ECO:0000256" key="2">
    <source>
        <dbReference type="ARBA" id="ARBA00023125"/>
    </source>
</evidence>
<feature type="region of interest" description="Disordered" evidence="4">
    <location>
        <begin position="264"/>
        <end position="283"/>
    </location>
</feature>
<proteinExistence type="predicted"/>
<evidence type="ECO:0000256" key="1">
    <source>
        <dbReference type="ARBA" id="ARBA00004123"/>
    </source>
</evidence>
<dbReference type="PROSITE" id="PS51253">
    <property type="entry name" value="HTH_CENPB"/>
    <property type="match status" value="1"/>
</dbReference>
<dbReference type="PANTHER" id="PTHR19303:SF73">
    <property type="entry name" value="PROTEIN PDC2"/>
    <property type="match status" value="1"/>
</dbReference>